<dbReference type="EC" id="5.1.3.13" evidence="3 5"/>
<evidence type="ECO:0000256" key="1">
    <source>
        <dbReference type="ARBA" id="ARBA00001298"/>
    </source>
</evidence>
<dbReference type="SUPFAM" id="SSF51182">
    <property type="entry name" value="RmlC-like cupins"/>
    <property type="match status" value="1"/>
</dbReference>
<keyword evidence="5 6" id="KW-0413">Isomerase</keyword>
<dbReference type="RefSeq" id="WP_224460386.1">
    <property type="nucleotide sequence ID" value="NZ_JAIQZE010000002.1"/>
</dbReference>
<dbReference type="Gene3D" id="2.60.120.10">
    <property type="entry name" value="Jelly Rolls"/>
    <property type="match status" value="1"/>
</dbReference>
<dbReference type="PANTHER" id="PTHR21047:SF2">
    <property type="entry name" value="THYMIDINE DIPHOSPHO-4-KETO-RHAMNOSE 3,5-EPIMERASE"/>
    <property type="match status" value="1"/>
</dbReference>
<dbReference type="InterPro" id="IPR011051">
    <property type="entry name" value="RmlC_Cupin_sf"/>
</dbReference>
<dbReference type="InterPro" id="IPR014710">
    <property type="entry name" value="RmlC-like_jellyroll"/>
</dbReference>
<evidence type="ECO:0000256" key="5">
    <source>
        <dbReference type="RuleBase" id="RU364069"/>
    </source>
</evidence>
<evidence type="ECO:0000256" key="4">
    <source>
        <dbReference type="ARBA" id="ARBA00019595"/>
    </source>
</evidence>
<evidence type="ECO:0000256" key="2">
    <source>
        <dbReference type="ARBA" id="ARBA00001997"/>
    </source>
</evidence>
<dbReference type="Proteomes" id="UP001199314">
    <property type="component" value="Unassembled WGS sequence"/>
</dbReference>
<reference evidence="7" key="1">
    <citation type="submission" date="2023-07" db="EMBL/GenBank/DDBJ databases">
        <title>Novel species isolated from saline lakes on Tibetan Plateau.</title>
        <authorList>
            <person name="Lu H."/>
        </authorList>
    </citation>
    <scope>NUCLEOTIDE SEQUENCE [LARGE SCALE GENOMIC DNA]</scope>
    <source>
        <strain evidence="7">CAK8W</strain>
    </source>
</reference>
<keyword evidence="7" id="KW-1185">Reference proteome</keyword>
<dbReference type="Pfam" id="PF00908">
    <property type="entry name" value="dTDP_sugar_isom"/>
    <property type="match status" value="1"/>
</dbReference>
<gene>
    <name evidence="6" type="primary">rfbC</name>
    <name evidence="6" type="ORF">LB452_03770</name>
</gene>
<dbReference type="EMBL" id="JAIQZE010000002">
    <property type="protein sequence ID" value="MBZ9778033.1"/>
    <property type="molecule type" value="Genomic_DNA"/>
</dbReference>
<dbReference type="InterPro" id="IPR000888">
    <property type="entry name" value="RmlC-like"/>
</dbReference>
<dbReference type="NCBIfam" id="TIGR01221">
    <property type="entry name" value="rmlC"/>
    <property type="match status" value="1"/>
</dbReference>
<proteinExistence type="inferred from homology"/>
<comment type="subunit">
    <text evidence="5">Homodimer.</text>
</comment>
<protein>
    <recommendedName>
        <fullName evidence="4 5">dTDP-4-dehydrorhamnose 3,5-epimerase</fullName>
        <ecNumber evidence="3 5">5.1.3.13</ecNumber>
    </recommendedName>
    <alternativeName>
        <fullName evidence="5">Thymidine diphospho-4-keto-rhamnose 3,5-epimerase</fullName>
    </alternativeName>
</protein>
<dbReference type="CDD" id="cd00438">
    <property type="entry name" value="cupin_RmlC"/>
    <property type="match status" value="1"/>
</dbReference>
<comment type="function">
    <text evidence="2 5">Catalyzes the epimerization of the C3' and C5'positions of dTDP-6-deoxy-D-xylo-4-hexulose, forming dTDP-6-deoxy-L-lyxo-4-hexulose.</text>
</comment>
<evidence type="ECO:0000313" key="6">
    <source>
        <dbReference type="EMBL" id="MBZ9778033.1"/>
    </source>
</evidence>
<comment type="catalytic activity">
    <reaction evidence="1 5">
        <text>dTDP-4-dehydro-6-deoxy-alpha-D-glucose = dTDP-4-dehydro-beta-L-rhamnose</text>
        <dbReference type="Rhea" id="RHEA:16969"/>
        <dbReference type="ChEBI" id="CHEBI:57649"/>
        <dbReference type="ChEBI" id="CHEBI:62830"/>
        <dbReference type="EC" id="5.1.3.13"/>
    </reaction>
</comment>
<name>A0ABS7XGD5_9FLAO</name>
<comment type="pathway">
    <text evidence="5">Carbohydrate biosynthesis; dTDP-L-rhamnose biosynthesis.</text>
</comment>
<comment type="caution">
    <text evidence="6">The sequence shown here is derived from an EMBL/GenBank/DDBJ whole genome shotgun (WGS) entry which is preliminary data.</text>
</comment>
<organism evidence="6 7">
    <name type="scientific">Psychroflexus longus</name>
    <dbReference type="NCBI Taxonomy" id="2873596"/>
    <lineage>
        <taxon>Bacteria</taxon>
        <taxon>Pseudomonadati</taxon>
        <taxon>Bacteroidota</taxon>
        <taxon>Flavobacteriia</taxon>
        <taxon>Flavobacteriales</taxon>
        <taxon>Flavobacteriaceae</taxon>
        <taxon>Psychroflexus</taxon>
    </lineage>
</organism>
<comment type="similarity">
    <text evidence="5">Belongs to the dTDP-4-dehydrorhamnose 3,5-epimerase family.</text>
</comment>
<dbReference type="PANTHER" id="PTHR21047">
    <property type="entry name" value="DTDP-6-DEOXY-D-GLUCOSE-3,5 EPIMERASE"/>
    <property type="match status" value="1"/>
</dbReference>
<accession>A0ABS7XGD5</accession>
<dbReference type="GO" id="GO:0008830">
    <property type="term" value="F:dTDP-4-dehydrorhamnose 3,5-epimerase activity"/>
    <property type="evidence" value="ECO:0007669"/>
    <property type="project" value="UniProtKB-EC"/>
</dbReference>
<evidence type="ECO:0000313" key="7">
    <source>
        <dbReference type="Proteomes" id="UP001199314"/>
    </source>
</evidence>
<evidence type="ECO:0000256" key="3">
    <source>
        <dbReference type="ARBA" id="ARBA00012098"/>
    </source>
</evidence>
<sequence length="182" mass="21058">MTVKQSPLKDCFVIEPKVFKDERGNFFESFNYKTFKKNIGLEIDFVQDNQSISQYGTIRGLHFQTGEFAQSKLIRVAKGEVLDVVVDLRPDSETYLKQFSYVLTDENNHQLFVPRGFAHGFATLSSEAIFVYKCDNYYNKTSESGILFNDKTLNIDWQIPEKDQIISEKDEHLPTLEAYLNS</sequence>